<comment type="caution">
    <text evidence="3">The sequence shown here is derived from an EMBL/GenBank/DDBJ whole genome shotgun (WGS) entry which is preliminary data.</text>
</comment>
<reference evidence="4" key="1">
    <citation type="journal article" date="2019" name="Int. J. Syst. Evol. Microbiol.">
        <title>The Global Catalogue of Microorganisms (GCM) 10K type strain sequencing project: providing services to taxonomists for standard genome sequencing and annotation.</title>
        <authorList>
            <consortium name="The Broad Institute Genomics Platform"/>
            <consortium name="The Broad Institute Genome Sequencing Center for Infectious Disease"/>
            <person name="Wu L."/>
            <person name="Ma J."/>
        </authorList>
    </citation>
    <scope>NUCLEOTIDE SEQUENCE [LARGE SCALE GENOMIC DNA]</scope>
    <source>
        <strain evidence="4">ICMP 257</strain>
    </source>
</reference>
<dbReference type="InterPro" id="IPR000772">
    <property type="entry name" value="Ricin_B_lectin"/>
</dbReference>
<feature type="region of interest" description="Disordered" evidence="1">
    <location>
        <begin position="145"/>
        <end position="164"/>
    </location>
</feature>
<feature type="compositionally biased region" description="Low complexity" evidence="1">
    <location>
        <begin position="1"/>
        <end position="45"/>
    </location>
</feature>
<gene>
    <name evidence="3" type="ORF">ACFPL4_14505</name>
</gene>
<name>A0ABV9V9G1_STRAZ</name>
<dbReference type="InterPro" id="IPR035992">
    <property type="entry name" value="Ricin_B-like_lectins"/>
</dbReference>
<feature type="compositionally biased region" description="Basic and acidic residues" evidence="1">
    <location>
        <begin position="256"/>
        <end position="285"/>
    </location>
</feature>
<keyword evidence="4" id="KW-1185">Reference proteome</keyword>
<feature type="compositionally biased region" description="Low complexity" evidence="1">
    <location>
        <begin position="106"/>
        <end position="116"/>
    </location>
</feature>
<feature type="compositionally biased region" description="Low complexity" evidence="1">
    <location>
        <begin position="56"/>
        <end position="76"/>
    </location>
</feature>
<dbReference type="Proteomes" id="UP001595908">
    <property type="component" value="Unassembled WGS sequence"/>
</dbReference>
<dbReference type="GeneID" id="31234926"/>
<evidence type="ECO:0000256" key="1">
    <source>
        <dbReference type="SAM" id="MobiDB-lite"/>
    </source>
</evidence>
<feature type="compositionally biased region" description="Low complexity" evidence="1">
    <location>
        <begin position="245"/>
        <end position="255"/>
    </location>
</feature>
<evidence type="ECO:0000313" key="4">
    <source>
        <dbReference type="Proteomes" id="UP001595908"/>
    </source>
</evidence>
<accession>A0ABV9V9G1</accession>
<dbReference type="SMART" id="SM00458">
    <property type="entry name" value="RICIN"/>
    <property type="match status" value="1"/>
</dbReference>
<protein>
    <submittedName>
        <fullName evidence="3">Ricin-type beta-trefoil lectin domain protein</fullName>
    </submittedName>
</protein>
<dbReference type="EMBL" id="JBHSJE010000003">
    <property type="protein sequence ID" value="MFC4979562.1"/>
    <property type="molecule type" value="Genomic_DNA"/>
</dbReference>
<dbReference type="PROSITE" id="PS50231">
    <property type="entry name" value="RICIN_B_LECTIN"/>
    <property type="match status" value="1"/>
</dbReference>
<feature type="compositionally biased region" description="Basic and acidic residues" evidence="1">
    <location>
        <begin position="226"/>
        <end position="244"/>
    </location>
</feature>
<organism evidence="3 4">
    <name type="scientific">Streptomyces atroolivaceus</name>
    <dbReference type="NCBI Taxonomy" id="66869"/>
    <lineage>
        <taxon>Bacteria</taxon>
        <taxon>Bacillati</taxon>
        <taxon>Actinomycetota</taxon>
        <taxon>Actinomycetes</taxon>
        <taxon>Kitasatosporales</taxon>
        <taxon>Streptomycetaceae</taxon>
        <taxon>Streptomyces</taxon>
    </lineage>
</organism>
<feature type="compositionally biased region" description="Low complexity" evidence="1">
    <location>
        <begin position="84"/>
        <end position="95"/>
    </location>
</feature>
<evidence type="ECO:0000313" key="3">
    <source>
        <dbReference type="EMBL" id="MFC4979562.1"/>
    </source>
</evidence>
<feature type="region of interest" description="Disordered" evidence="1">
    <location>
        <begin position="188"/>
        <end position="299"/>
    </location>
</feature>
<sequence length="428" mass="42981">MTRSSQQPPASPRPSAESASKGSKGSTGSTGEETTVTAESGSTAAPSTRTVPPSEPAAARTGAEAGEAGAKTPPAGKKAEAAEAESPAGGSAEPANTGPDAEREPAAGGAAQRGTGASPGARSESEPDPGAAAAAQSRLPALVRTMTATAIGRPQQEAGPVGRPGKAVLAGAAVAGALLVSVPFLVFAGNDDKDPEQPSVAAAGTVLDGSTQETPGEFAVTPPETRSPDADADVKNTAKPDKPVKPVQQAPAKAPAPEREATEDAPGKAADTKDEPKKQSDEKKSGGAKSQPAKAASGVTFSDPVSFRSHLSGRCIDVPDHDFSDGKALHVWDCNNAPAQKWRFASDGTVRIADKCLDVANANFSNGTPMQITWCNGNAAQQFALNGSHDLVNTVVGMCVDIAGASRSNGAALQLLTCTGNPAQKWST</sequence>
<dbReference type="RefSeq" id="WP_033302571.1">
    <property type="nucleotide sequence ID" value="NZ_JBHSJE010000003.1"/>
</dbReference>
<dbReference type="Pfam" id="PF00652">
    <property type="entry name" value="Ricin_B_lectin"/>
    <property type="match status" value="1"/>
</dbReference>
<dbReference type="Gene3D" id="2.80.10.50">
    <property type="match status" value="1"/>
</dbReference>
<feature type="domain" description="Ricin B lectin" evidence="2">
    <location>
        <begin position="303"/>
        <end position="428"/>
    </location>
</feature>
<proteinExistence type="predicted"/>
<feature type="region of interest" description="Disordered" evidence="1">
    <location>
        <begin position="1"/>
        <end position="140"/>
    </location>
</feature>
<dbReference type="SUPFAM" id="SSF50370">
    <property type="entry name" value="Ricin B-like lectins"/>
    <property type="match status" value="1"/>
</dbReference>
<evidence type="ECO:0000259" key="2">
    <source>
        <dbReference type="SMART" id="SM00458"/>
    </source>
</evidence>